<proteinExistence type="inferred from homology"/>
<dbReference type="InterPro" id="IPR036812">
    <property type="entry name" value="NAD(P)_OxRdtase_dom_sf"/>
</dbReference>
<evidence type="ECO:0000256" key="3">
    <source>
        <dbReference type="ARBA" id="ARBA00023002"/>
    </source>
</evidence>
<name>A0AAD6YXV7_9AGAR</name>
<dbReference type="PANTHER" id="PTHR43150">
    <property type="entry name" value="HYPERKINETIC, ISOFORM M"/>
    <property type="match status" value="1"/>
</dbReference>
<comment type="caution">
    <text evidence="5">The sequence shown here is derived from an EMBL/GenBank/DDBJ whole genome shotgun (WGS) entry which is preliminary data.</text>
</comment>
<keyword evidence="2" id="KW-0521">NADP</keyword>
<dbReference type="GO" id="GO:0016491">
    <property type="term" value="F:oxidoreductase activity"/>
    <property type="evidence" value="ECO:0007669"/>
    <property type="project" value="UniProtKB-KW"/>
</dbReference>
<evidence type="ECO:0000313" key="6">
    <source>
        <dbReference type="Proteomes" id="UP001218218"/>
    </source>
</evidence>
<reference evidence="5" key="1">
    <citation type="submission" date="2023-03" db="EMBL/GenBank/DDBJ databases">
        <title>Massive genome expansion in bonnet fungi (Mycena s.s.) driven by repeated elements and novel gene families across ecological guilds.</title>
        <authorList>
            <consortium name="Lawrence Berkeley National Laboratory"/>
            <person name="Harder C.B."/>
            <person name="Miyauchi S."/>
            <person name="Viragh M."/>
            <person name="Kuo A."/>
            <person name="Thoen E."/>
            <person name="Andreopoulos B."/>
            <person name="Lu D."/>
            <person name="Skrede I."/>
            <person name="Drula E."/>
            <person name="Henrissat B."/>
            <person name="Morin E."/>
            <person name="Kohler A."/>
            <person name="Barry K."/>
            <person name="LaButti K."/>
            <person name="Morin E."/>
            <person name="Salamov A."/>
            <person name="Lipzen A."/>
            <person name="Mereny Z."/>
            <person name="Hegedus B."/>
            <person name="Baldrian P."/>
            <person name="Stursova M."/>
            <person name="Weitz H."/>
            <person name="Taylor A."/>
            <person name="Grigoriev I.V."/>
            <person name="Nagy L.G."/>
            <person name="Martin F."/>
            <person name="Kauserud H."/>
        </authorList>
    </citation>
    <scope>NUCLEOTIDE SEQUENCE</scope>
    <source>
        <strain evidence="5">CBHHK002</strain>
    </source>
</reference>
<evidence type="ECO:0000259" key="4">
    <source>
        <dbReference type="Pfam" id="PF00248"/>
    </source>
</evidence>
<dbReference type="InterPro" id="IPR005399">
    <property type="entry name" value="K_chnl_volt-dep_bsu_KCNAB-rel"/>
</dbReference>
<evidence type="ECO:0000313" key="5">
    <source>
        <dbReference type="EMBL" id="KAJ7301456.1"/>
    </source>
</evidence>
<gene>
    <name evidence="5" type="ORF">DFH08DRAFT_906775</name>
</gene>
<comment type="similarity">
    <text evidence="1">Belongs to the shaker potassium channel beta subunit family.</text>
</comment>
<keyword evidence="6" id="KW-1185">Reference proteome</keyword>
<dbReference type="Gene3D" id="3.20.20.100">
    <property type="entry name" value="NADP-dependent oxidoreductase domain"/>
    <property type="match status" value="1"/>
</dbReference>
<dbReference type="InterPro" id="IPR023210">
    <property type="entry name" value="NADP_OxRdtase_dom"/>
</dbReference>
<dbReference type="PANTHER" id="PTHR43150:SF2">
    <property type="entry name" value="HYPERKINETIC, ISOFORM M"/>
    <property type="match status" value="1"/>
</dbReference>
<sequence>MSQTEYPPFDPKGMPFRMLGPSGLRVSLLSLGGNLMLGDSFTGDAAKRLMQMAFENRINTFDTAETYANGKSELELGRVIKELGYKRTDLVVMTKIFWGICDGPNDSGLSRKQYVLCRVIFAHRHDRTGECITTSPSRKFLPISFQFHEGQQARSTLHAVMVESQKRRDRFSVA</sequence>
<dbReference type="Proteomes" id="UP001218218">
    <property type="component" value="Unassembled WGS sequence"/>
</dbReference>
<dbReference type="EMBL" id="JARIHO010000134">
    <property type="protein sequence ID" value="KAJ7301456.1"/>
    <property type="molecule type" value="Genomic_DNA"/>
</dbReference>
<dbReference type="SUPFAM" id="SSF51430">
    <property type="entry name" value="NAD(P)-linked oxidoreductase"/>
    <property type="match status" value="1"/>
</dbReference>
<dbReference type="Pfam" id="PF00248">
    <property type="entry name" value="Aldo_ket_red"/>
    <property type="match status" value="1"/>
</dbReference>
<keyword evidence="3" id="KW-0560">Oxidoreductase</keyword>
<evidence type="ECO:0000256" key="2">
    <source>
        <dbReference type="ARBA" id="ARBA00022857"/>
    </source>
</evidence>
<feature type="domain" description="NADP-dependent oxidoreductase" evidence="4">
    <location>
        <begin position="31"/>
        <end position="114"/>
    </location>
</feature>
<organism evidence="5 6">
    <name type="scientific">Mycena albidolilacea</name>
    <dbReference type="NCBI Taxonomy" id="1033008"/>
    <lineage>
        <taxon>Eukaryota</taxon>
        <taxon>Fungi</taxon>
        <taxon>Dikarya</taxon>
        <taxon>Basidiomycota</taxon>
        <taxon>Agaricomycotina</taxon>
        <taxon>Agaricomycetes</taxon>
        <taxon>Agaricomycetidae</taxon>
        <taxon>Agaricales</taxon>
        <taxon>Marasmiineae</taxon>
        <taxon>Mycenaceae</taxon>
        <taxon>Mycena</taxon>
    </lineage>
</organism>
<evidence type="ECO:0000256" key="1">
    <source>
        <dbReference type="ARBA" id="ARBA00006515"/>
    </source>
</evidence>
<dbReference type="AlphaFoldDB" id="A0AAD6YXV7"/>
<protein>
    <submittedName>
        <fullName evidence="5">NADP-dependent oxidoreductase domain-containing protein</fullName>
    </submittedName>
</protein>
<accession>A0AAD6YXV7</accession>